<gene>
    <name evidence="2" type="ORF">PQG98_20465</name>
</gene>
<dbReference type="RefSeq" id="WP_272721376.1">
    <property type="nucleotide sequence ID" value="NZ_JAQPYS010000119.1"/>
</dbReference>
<dbReference type="Proteomes" id="UP001215398">
    <property type="component" value="Unassembled WGS sequence"/>
</dbReference>
<feature type="transmembrane region" description="Helical" evidence="1">
    <location>
        <begin position="106"/>
        <end position="134"/>
    </location>
</feature>
<dbReference type="Pfam" id="PF05656">
    <property type="entry name" value="DUF805"/>
    <property type="match status" value="1"/>
</dbReference>
<reference evidence="2 3" key="1">
    <citation type="submission" date="2023-01" db="EMBL/GenBank/DDBJ databases">
        <title>Exploring GABA producing Bacteroides strains toward improving mental health.</title>
        <authorList>
            <person name="Yousuf B."/>
            <person name="Bouhlel N.E."/>
            <person name="Mottawea W."/>
            <person name="Hammami R."/>
        </authorList>
    </citation>
    <scope>NUCLEOTIDE SEQUENCE [LARGE SCALE GENOMIC DNA]</scope>
    <source>
        <strain evidence="2 3">UO.H1054</strain>
    </source>
</reference>
<keyword evidence="1" id="KW-1133">Transmembrane helix</keyword>
<sequence>MKQNNCPECGYPLNGTENVCPECGTNTTSESIHQPSTSTQDTDEYKTVSELFWSCEFYKVFKGHKFDLAQRIYECFEFWWECVKVWWHIFKTKFATFHGRASRREYFSFVGFPFYNPFFFLSLCLVIGFIPWLGVSVRRMHDINRSGWWVLCPIANIFFLFKDSDKSVNSYGSPNPFKYQK</sequence>
<keyword evidence="1" id="KW-0812">Transmembrane</keyword>
<comment type="caution">
    <text evidence="2">The sequence shown here is derived from an EMBL/GenBank/DDBJ whole genome shotgun (WGS) entry which is preliminary data.</text>
</comment>
<dbReference type="PANTHER" id="PTHR34980">
    <property type="entry name" value="INNER MEMBRANE PROTEIN-RELATED-RELATED"/>
    <property type="match status" value="1"/>
</dbReference>
<name>A0ABT5HDW5_9BACE</name>
<evidence type="ECO:0000313" key="2">
    <source>
        <dbReference type="EMBL" id="MDC7138690.1"/>
    </source>
</evidence>
<keyword evidence="1" id="KW-0472">Membrane</keyword>
<organism evidence="2 3">
    <name type="scientific">Bacteroides zhangwenhongii</name>
    <dbReference type="NCBI Taxonomy" id="2650157"/>
    <lineage>
        <taxon>Bacteria</taxon>
        <taxon>Pseudomonadati</taxon>
        <taxon>Bacteroidota</taxon>
        <taxon>Bacteroidia</taxon>
        <taxon>Bacteroidales</taxon>
        <taxon>Bacteroidaceae</taxon>
        <taxon>Bacteroides</taxon>
    </lineage>
</organism>
<protein>
    <submittedName>
        <fullName evidence="2">DUF805 domain-containing protein</fullName>
    </submittedName>
</protein>
<dbReference type="PANTHER" id="PTHR34980:SF2">
    <property type="entry name" value="INNER MEMBRANE PROTEIN YHAH-RELATED"/>
    <property type="match status" value="1"/>
</dbReference>
<keyword evidence="3" id="KW-1185">Reference proteome</keyword>
<proteinExistence type="predicted"/>
<evidence type="ECO:0000313" key="3">
    <source>
        <dbReference type="Proteomes" id="UP001215398"/>
    </source>
</evidence>
<accession>A0ABT5HDW5</accession>
<dbReference type="EMBL" id="JAQPYS010000119">
    <property type="protein sequence ID" value="MDC7138690.1"/>
    <property type="molecule type" value="Genomic_DNA"/>
</dbReference>
<dbReference type="InterPro" id="IPR008523">
    <property type="entry name" value="DUF805"/>
</dbReference>
<evidence type="ECO:0000256" key="1">
    <source>
        <dbReference type="SAM" id="Phobius"/>
    </source>
</evidence>